<feature type="domain" description="Type I-B CRISPR Cas8b C-terminal" evidence="1">
    <location>
        <begin position="10"/>
        <end position="75"/>
    </location>
</feature>
<dbReference type="RefSeq" id="WP_394835880.1">
    <property type="nucleotide sequence ID" value="NZ_CP089929.1"/>
</dbReference>
<sequence length="80" mass="9021">MRDHADSSGNGARNARERILREAHATIELCDEQDFVDHFAAMCRPAEVSNDDFQTLARALAERPHEVRITMMLALLVVTN</sequence>
<accession>A0ABZ2L5L9</accession>
<evidence type="ECO:0000259" key="1">
    <source>
        <dbReference type="Pfam" id="PF24122"/>
    </source>
</evidence>
<evidence type="ECO:0000313" key="2">
    <source>
        <dbReference type="EMBL" id="WXB06231.1"/>
    </source>
</evidence>
<proteinExistence type="predicted"/>
<protein>
    <recommendedName>
        <fullName evidence="1">Type I-B CRISPR Cas8b C-terminal domain-containing protein</fullName>
    </recommendedName>
</protein>
<evidence type="ECO:0000313" key="3">
    <source>
        <dbReference type="Proteomes" id="UP001374803"/>
    </source>
</evidence>
<organism evidence="2 3">
    <name type="scientific">Pendulispora rubella</name>
    <dbReference type="NCBI Taxonomy" id="2741070"/>
    <lineage>
        <taxon>Bacteria</taxon>
        <taxon>Pseudomonadati</taxon>
        <taxon>Myxococcota</taxon>
        <taxon>Myxococcia</taxon>
        <taxon>Myxococcales</taxon>
        <taxon>Sorangiineae</taxon>
        <taxon>Pendulisporaceae</taxon>
        <taxon>Pendulispora</taxon>
    </lineage>
</organism>
<gene>
    <name evidence="2" type="ORF">LVJ94_03090</name>
</gene>
<reference evidence="2" key="1">
    <citation type="submission" date="2021-12" db="EMBL/GenBank/DDBJ databases">
        <title>Discovery of the Pendulisporaceae a myxobacterial family with distinct sporulation behavior and unique specialized metabolism.</title>
        <authorList>
            <person name="Garcia R."/>
            <person name="Popoff A."/>
            <person name="Bader C.D."/>
            <person name="Loehr J."/>
            <person name="Walesch S."/>
            <person name="Walt C."/>
            <person name="Boldt J."/>
            <person name="Bunk B."/>
            <person name="Haeckl F.J.F.P.J."/>
            <person name="Gunesch A.P."/>
            <person name="Birkelbach J."/>
            <person name="Nuebel U."/>
            <person name="Pietschmann T."/>
            <person name="Bach T."/>
            <person name="Mueller R."/>
        </authorList>
    </citation>
    <scope>NUCLEOTIDE SEQUENCE</scope>
    <source>
        <strain evidence="2">MSr11367</strain>
    </source>
</reference>
<dbReference type="Proteomes" id="UP001374803">
    <property type="component" value="Chromosome"/>
</dbReference>
<name>A0ABZ2L5L9_9BACT</name>
<dbReference type="Pfam" id="PF24122">
    <property type="entry name" value="Cas8b_C"/>
    <property type="match status" value="1"/>
</dbReference>
<dbReference type="EMBL" id="CP089983">
    <property type="protein sequence ID" value="WXB06231.1"/>
    <property type="molecule type" value="Genomic_DNA"/>
</dbReference>
<dbReference type="InterPro" id="IPR056202">
    <property type="entry name" value="Cas8b_C"/>
</dbReference>
<keyword evidence="3" id="KW-1185">Reference proteome</keyword>